<name>A0A5R9FRC8_9ACTN</name>
<organism evidence="11 12">
    <name type="scientific">Streptomyces montanus</name>
    <dbReference type="NCBI Taxonomy" id="2580423"/>
    <lineage>
        <taxon>Bacteria</taxon>
        <taxon>Bacillati</taxon>
        <taxon>Actinomycetota</taxon>
        <taxon>Actinomycetes</taxon>
        <taxon>Kitasatosporales</taxon>
        <taxon>Streptomycetaceae</taxon>
        <taxon>Streptomyces</taxon>
    </lineage>
</organism>
<evidence type="ECO:0000256" key="1">
    <source>
        <dbReference type="ARBA" id="ARBA00004141"/>
    </source>
</evidence>
<evidence type="ECO:0000256" key="2">
    <source>
        <dbReference type="ARBA" id="ARBA00022676"/>
    </source>
</evidence>
<dbReference type="PROSITE" id="PS50110">
    <property type="entry name" value="RESPONSE_REGULATORY"/>
    <property type="match status" value="1"/>
</dbReference>
<dbReference type="InterPro" id="IPR011006">
    <property type="entry name" value="CheY-like_superfamily"/>
</dbReference>
<dbReference type="RefSeq" id="WP_138044650.1">
    <property type="nucleotide sequence ID" value="NZ_VBZC01000008.1"/>
</dbReference>
<dbReference type="PANTHER" id="PTHR43867">
    <property type="entry name" value="CELLULOSE SYNTHASE CATALYTIC SUBUNIT A [UDP-FORMING]"/>
    <property type="match status" value="1"/>
</dbReference>
<dbReference type="AlphaFoldDB" id="A0A5R9FRC8"/>
<evidence type="ECO:0000313" key="12">
    <source>
        <dbReference type="Proteomes" id="UP000305906"/>
    </source>
</evidence>
<feature type="domain" description="Response regulatory" evidence="10">
    <location>
        <begin position="28"/>
        <end position="138"/>
    </location>
</feature>
<comment type="subcellular location">
    <subcellularLocation>
        <location evidence="1">Membrane</location>
        <topology evidence="1">Multi-pass membrane protein</topology>
    </subcellularLocation>
</comment>
<dbReference type="CDD" id="cd00156">
    <property type="entry name" value="REC"/>
    <property type="match status" value="1"/>
</dbReference>
<dbReference type="Gene3D" id="3.90.550.10">
    <property type="entry name" value="Spore Coat Polysaccharide Biosynthesis Protein SpsA, Chain A"/>
    <property type="match status" value="1"/>
</dbReference>
<dbReference type="InterPro" id="IPR029044">
    <property type="entry name" value="Nucleotide-diphossugar_trans"/>
</dbReference>
<dbReference type="CDD" id="cd06423">
    <property type="entry name" value="CESA_like"/>
    <property type="match status" value="1"/>
</dbReference>
<dbReference type="SUPFAM" id="SSF53448">
    <property type="entry name" value="Nucleotide-diphospho-sugar transferases"/>
    <property type="match status" value="1"/>
</dbReference>
<evidence type="ECO:0000256" key="9">
    <source>
        <dbReference type="SAM" id="Phobius"/>
    </source>
</evidence>
<evidence type="ECO:0000256" key="6">
    <source>
        <dbReference type="ARBA" id="ARBA00023136"/>
    </source>
</evidence>
<evidence type="ECO:0000313" key="11">
    <source>
        <dbReference type="EMBL" id="TLS46522.1"/>
    </source>
</evidence>
<dbReference type="GO" id="GO:0016020">
    <property type="term" value="C:membrane"/>
    <property type="evidence" value="ECO:0007669"/>
    <property type="project" value="UniProtKB-SubCell"/>
</dbReference>
<feature type="transmembrane region" description="Helical" evidence="9">
    <location>
        <begin position="380"/>
        <end position="402"/>
    </location>
</feature>
<gene>
    <name evidence="11" type="ORF">FE633_09425</name>
</gene>
<dbReference type="Pfam" id="PF13641">
    <property type="entry name" value="Glyco_tranf_2_3"/>
    <property type="match status" value="1"/>
</dbReference>
<evidence type="ECO:0000259" key="10">
    <source>
        <dbReference type="PROSITE" id="PS50110"/>
    </source>
</evidence>
<dbReference type="PANTHER" id="PTHR43867:SF2">
    <property type="entry name" value="CELLULOSE SYNTHASE CATALYTIC SUBUNIT A [UDP-FORMING]"/>
    <property type="match status" value="1"/>
</dbReference>
<feature type="region of interest" description="Disordered" evidence="8">
    <location>
        <begin position="1"/>
        <end position="28"/>
    </location>
</feature>
<evidence type="ECO:0000256" key="7">
    <source>
        <dbReference type="PROSITE-ProRule" id="PRU00169"/>
    </source>
</evidence>
<dbReference type="InterPro" id="IPR043128">
    <property type="entry name" value="Rev_trsase/Diguanyl_cyclase"/>
</dbReference>
<keyword evidence="2" id="KW-0328">Glycosyltransferase</keyword>
<evidence type="ECO:0000256" key="3">
    <source>
        <dbReference type="ARBA" id="ARBA00022679"/>
    </source>
</evidence>
<dbReference type="Proteomes" id="UP000305906">
    <property type="component" value="Unassembled WGS sequence"/>
</dbReference>
<keyword evidence="12" id="KW-1185">Reference proteome</keyword>
<comment type="caution">
    <text evidence="7">Lacks conserved residue(s) required for the propagation of feature annotation.</text>
</comment>
<dbReference type="SUPFAM" id="SSF55073">
    <property type="entry name" value="Nucleotide cyclase"/>
    <property type="match status" value="1"/>
</dbReference>
<dbReference type="InterPro" id="IPR050321">
    <property type="entry name" value="Glycosyltr_2/OpgH_subfam"/>
</dbReference>
<keyword evidence="5 9" id="KW-1133">Transmembrane helix</keyword>
<dbReference type="Gene3D" id="3.40.50.2300">
    <property type="match status" value="1"/>
</dbReference>
<keyword evidence="3 11" id="KW-0808">Transferase</keyword>
<dbReference type="EMBL" id="VBZC01000008">
    <property type="protein sequence ID" value="TLS46522.1"/>
    <property type="molecule type" value="Genomic_DNA"/>
</dbReference>
<dbReference type="SMART" id="SM00448">
    <property type="entry name" value="REC"/>
    <property type="match status" value="1"/>
</dbReference>
<dbReference type="InterPro" id="IPR001789">
    <property type="entry name" value="Sig_transdc_resp-reg_receiver"/>
</dbReference>
<protein>
    <submittedName>
        <fullName evidence="11">Glycosyltransferase</fullName>
    </submittedName>
</protein>
<dbReference type="GO" id="GO:0000160">
    <property type="term" value="P:phosphorelay signal transduction system"/>
    <property type="evidence" value="ECO:0007669"/>
    <property type="project" value="InterPro"/>
</dbReference>
<evidence type="ECO:0000256" key="8">
    <source>
        <dbReference type="SAM" id="MobiDB-lite"/>
    </source>
</evidence>
<reference evidence="11 12" key="1">
    <citation type="submission" date="2019-05" db="EMBL/GenBank/DDBJ databases">
        <title>Streptomyces sp. NEAU-C151, a novel actinomycete isolated from soil.</title>
        <authorList>
            <person name="Han L."/>
            <person name="Jiang H."/>
        </authorList>
    </citation>
    <scope>NUCLEOTIDE SEQUENCE [LARGE SCALE GENOMIC DNA]</scope>
    <source>
        <strain evidence="11 12">NEAU-C151</strain>
    </source>
</reference>
<feature type="transmembrane region" description="Helical" evidence="9">
    <location>
        <begin position="706"/>
        <end position="730"/>
    </location>
</feature>
<comment type="caution">
    <text evidence="11">The sequence shown here is derived from an EMBL/GenBank/DDBJ whole genome shotgun (WGS) entry which is preliminary data.</text>
</comment>
<feature type="region of interest" description="Disordered" evidence="8">
    <location>
        <begin position="276"/>
        <end position="309"/>
    </location>
</feature>
<proteinExistence type="predicted"/>
<feature type="compositionally biased region" description="Basic and acidic residues" evidence="8">
    <location>
        <begin position="10"/>
        <end position="26"/>
    </location>
</feature>
<keyword evidence="4 9" id="KW-0812">Transmembrane</keyword>
<evidence type="ECO:0000256" key="4">
    <source>
        <dbReference type="ARBA" id="ARBA00022692"/>
    </source>
</evidence>
<accession>A0A5R9FRC8</accession>
<keyword evidence="6 9" id="KW-0472">Membrane</keyword>
<feature type="transmembrane region" description="Helical" evidence="9">
    <location>
        <begin position="346"/>
        <end position="368"/>
    </location>
</feature>
<feature type="transmembrane region" description="Helical" evidence="9">
    <location>
        <begin position="742"/>
        <end position="762"/>
    </location>
</feature>
<evidence type="ECO:0000256" key="5">
    <source>
        <dbReference type="ARBA" id="ARBA00022989"/>
    </source>
</evidence>
<dbReference type="GO" id="GO:0016757">
    <property type="term" value="F:glycosyltransferase activity"/>
    <property type="evidence" value="ECO:0007669"/>
    <property type="project" value="UniProtKB-KW"/>
</dbReference>
<dbReference type="Gene3D" id="3.30.70.270">
    <property type="match status" value="1"/>
</dbReference>
<dbReference type="InterPro" id="IPR029787">
    <property type="entry name" value="Nucleotide_cyclase"/>
</dbReference>
<sequence>MLDQLGHARVPQDAHARVRRDTEPTPRHVLAVGTPGTKREQLGRTLVSAGYEVSHATPGEVIRQTRQSRPDVIVALDEGLDVIREVRADPAGQALPLLMVTADGRPKAVAELLRDGADDCLPETPDPDELDARIAAKLHRVPVPVEQLLLDPRTGLYSGPHFMDELDRELGRPAAARNGGVLAVVGVAETAALEARLGSRVRREVAERLAQVAERLGSGCDRLGWDDDGHLLMLMPGVDEEAARNALQAFATTVAGTRFVVADENVRLTPAIGWTPLTGHTDDTGHTDGTGHTGHDNGTDGTGRSRPVQEARDAAAEAVRHRDLRPVRYEPWMRASTPTRRPRTSLVPLLSPVLSLLLGIGVPFLIYQQAYAIGWDLASAAYWVVVAGLVASALLIVLECLYSLDAEPRPARAAQPYPPASAVIAAYLPNEAATIVDTVESFLRLDYPNKLEIVLAYNTPHPLPVEDTLREIARRDPRLVLLPVAGSTSKAQNLNAAATRVVGEFVGIFDADHHPDPDAFRHAWDWLSHGYDVVQGHCVVRNGESSWVAETVGVEFEAIYAVSHPGRTRMYGFGVFGGSNGFWRTDLLARTRMHGSMLTEDIDSTMRALHEGARIAMDRTLVSRELAPTMLKPLWNQRSRWAQGWLQVSLRHLWRGLRSPVFNRRQKAGLFVLLGWREVQPWLSLQILPVLLHAAWRAGGADRLDWAVPACLLAVAVTLSAGVVQAAFAWRLAVPELRRRKAWFWRYLLVSTVFYTHFKNIVARQSHLKEAMGDRRWRVTPRAEVSEA</sequence>
<dbReference type="SUPFAM" id="SSF52172">
    <property type="entry name" value="CheY-like"/>
    <property type="match status" value="1"/>
</dbReference>